<accession>A0A1F5WNC7</accession>
<dbReference type="Proteomes" id="UP000177723">
    <property type="component" value="Unassembled WGS sequence"/>
</dbReference>
<protein>
    <recommendedName>
        <fullName evidence="3">Addiction module toxin RelE</fullName>
    </recommendedName>
</protein>
<sequence length="112" mass="13643">MKNCNLLPEFEKNFKQLFKRYRTLKDDFEKLKEILLRYPAGIGKNFTVIHSERTCKIIKARMACRALRDRSLRVIYAYAEEDKQFYFIELYFKGEQANENRTLINDFLRQFK</sequence>
<name>A0A1F5WNC7_9BACT</name>
<comment type="caution">
    <text evidence="1">The sequence shown here is derived from an EMBL/GenBank/DDBJ whole genome shotgun (WGS) entry which is preliminary data.</text>
</comment>
<dbReference type="AlphaFoldDB" id="A0A1F5WNC7"/>
<evidence type="ECO:0000313" key="1">
    <source>
        <dbReference type="EMBL" id="OGF77189.1"/>
    </source>
</evidence>
<evidence type="ECO:0008006" key="3">
    <source>
        <dbReference type="Google" id="ProtNLM"/>
    </source>
</evidence>
<evidence type="ECO:0000313" key="2">
    <source>
        <dbReference type="Proteomes" id="UP000177723"/>
    </source>
</evidence>
<proteinExistence type="predicted"/>
<gene>
    <name evidence="1" type="ORF">A3F23_01440</name>
</gene>
<organism evidence="1 2">
    <name type="scientific">Candidatus Giovannonibacteria bacterium RIFCSPHIGHO2_12_FULL_43_15</name>
    <dbReference type="NCBI Taxonomy" id="1798341"/>
    <lineage>
        <taxon>Bacteria</taxon>
        <taxon>Candidatus Giovannoniibacteriota</taxon>
    </lineage>
</organism>
<dbReference type="EMBL" id="MFHT01000030">
    <property type="protein sequence ID" value="OGF77189.1"/>
    <property type="molecule type" value="Genomic_DNA"/>
</dbReference>
<reference evidence="1 2" key="1">
    <citation type="journal article" date="2016" name="Nat. Commun.">
        <title>Thousands of microbial genomes shed light on interconnected biogeochemical processes in an aquifer system.</title>
        <authorList>
            <person name="Anantharaman K."/>
            <person name="Brown C.T."/>
            <person name="Hug L.A."/>
            <person name="Sharon I."/>
            <person name="Castelle C.J."/>
            <person name="Probst A.J."/>
            <person name="Thomas B.C."/>
            <person name="Singh A."/>
            <person name="Wilkins M.J."/>
            <person name="Karaoz U."/>
            <person name="Brodie E.L."/>
            <person name="Williams K.H."/>
            <person name="Hubbard S.S."/>
            <person name="Banfield J.F."/>
        </authorList>
    </citation>
    <scope>NUCLEOTIDE SEQUENCE [LARGE SCALE GENOMIC DNA]</scope>
</reference>